<proteinExistence type="predicted"/>
<dbReference type="PANTHER" id="PTHR47654">
    <property type="entry name" value="ZN(II)2CYS6 TRANSCRIPTION FACTOR (EUROFUNG)-RELATED"/>
    <property type="match status" value="1"/>
</dbReference>
<dbReference type="GO" id="GO:0000981">
    <property type="term" value="F:DNA-binding transcription factor activity, RNA polymerase II-specific"/>
    <property type="evidence" value="ECO:0007669"/>
    <property type="project" value="InterPro"/>
</dbReference>
<dbReference type="Proteomes" id="UP000254866">
    <property type="component" value="Unassembled WGS sequence"/>
</dbReference>
<dbReference type="GeneID" id="43602564"/>
<reference evidence="5 6" key="1">
    <citation type="journal article" date="2018" name="IMA Fungus">
        <title>IMA Genome-F 9: Draft genome sequence of Annulohypoxylon stygium, Aspergillus mulundensis, Berkeleyomyces basicola (syn. Thielaviopsis basicola), Ceratocystis smalleyi, two Cercospora beticola strains, Coleophoma cylindrospora, Fusarium fracticaudum, Phialophora cf. hyalina, and Morchella septimelata.</title>
        <authorList>
            <person name="Wingfield B.D."/>
            <person name="Bills G.F."/>
            <person name="Dong Y."/>
            <person name="Huang W."/>
            <person name="Nel W.J."/>
            <person name="Swalarsk-Parry B.S."/>
            <person name="Vaghefi N."/>
            <person name="Wilken P.M."/>
            <person name="An Z."/>
            <person name="de Beer Z.W."/>
            <person name="De Vos L."/>
            <person name="Chen L."/>
            <person name="Duong T.A."/>
            <person name="Gao Y."/>
            <person name="Hammerbacher A."/>
            <person name="Kikkert J.R."/>
            <person name="Li Y."/>
            <person name="Li H."/>
            <person name="Li K."/>
            <person name="Li Q."/>
            <person name="Liu X."/>
            <person name="Ma X."/>
            <person name="Naidoo K."/>
            <person name="Pethybridge S.J."/>
            <person name="Sun J."/>
            <person name="Steenkamp E.T."/>
            <person name="van der Nest M.A."/>
            <person name="van Wyk S."/>
            <person name="Wingfield M.J."/>
            <person name="Xiong C."/>
            <person name="Yue Q."/>
            <person name="Zhang X."/>
        </authorList>
    </citation>
    <scope>NUCLEOTIDE SEQUENCE [LARGE SCALE GENOMIC DNA]</scope>
    <source>
        <strain evidence="5 6">BP 5553</strain>
    </source>
</reference>
<feature type="region of interest" description="Disordered" evidence="3">
    <location>
        <begin position="192"/>
        <end position="252"/>
    </location>
</feature>
<dbReference type="InterPro" id="IPR001138">
    <property type="entry name" value="Zn2Cys6_DnaBD"/>
</dbReference>
<dbReference type="PROSITE" id="PS50048">
    <property type="entry name" value="ZN2_CY6_FUNGAL_2"/>
    <property type="match status" value="1"/>
</dbReference>
<dbReference type="GO" id="GO:0006351">
    <property type="term" value="P:DNA-templated transcription"/>
    <property type="evidence" value="ECO:0007669"/>
    <property type="project" value="InterPro"/>
</dbReference>
<accession>A0A370TBU9</accession>
<organism evidence="5 6">
    <name type="scientific">Venustampulla echinocandica</name>
    <dbReference type="NCBI Taxonomy" id="2656787"/>
    <lineage>
        <taxon>Eukaryota</taxon>
        <taxon>Fungi</taxon>
        <taxon>Dikarya</taxon>
        <taxon>Ascomycota</taxon>
        <taxon>Pezizomycotina</taxon>
        <taxon>Leotiomycetes</taxon>
        <taxon>Helotiales</taxon>
        <taxon>Pleuroascaceae</taxon>
        <taxon>Venustampulla</taxon>
    </lineage>
</organism>
<dbReference type="GO" id="GO:0003677">
    <property type="term" value="F:DNA binding"/>
    <property type="evidence" value="ECO:0007669"/>
    <property type="project" value="InterPro"/>
</dbReference>
<dbReference type="PANTHER" id="PTHR47654:SF5">
    <property type="entry name" value="TRANSCRIPTION FACTOR DOMAIN-CONTAINING PROTEIN"/>
    <property type="match status" value="1"/>
</dbReference>
<dbReference type="CDD" id="cd12148">
    <property type="entry name" value="fungal_TF_MHR"/>
    <property type="match status" value="1"/>
</dbReference>
<evidence type="ECO:0000259" key="4">
    <source>
        <dbReference type="PROSITE" id="PS50048"/>
    </source>
</evidence>
<feature type="compositionally biased region" description="Low complexity" evidence="3">
    <location>
        <begin position="36"/>
        <end position="47"/>
    </location>
</feature>
<keyword evidence="6" id="KW-1185">Reference proteome</keyword>
<feature type="region of interest" description="Disordered" evidence="3">
    <location>
        <begin position="1"/>
        <end position="105"/>
    </location>
</feature>
<keyword evidence="2" id="KW-0539">Nucleus</keyword>
<feature type="compositionally biased region" description="Basic residues" evidence="3">
    <location>
        <begin position="1"/>
        <end position="12"/>
    </location>
</feature>
<dbReference type="Pfam" id="PF00172">
    <property type="entry name" value="Zn_clus"/>
    <property type="match status" value="1"/>
</dbReference>
<dbReference type="GO" id="GO:0008270">
    <property type="term" value="F:zinc ion binding"/>
    <property type="evidence" value="ECO:0007669"/>
    <property type="project" value="InterPro"/>
</dbReference>
<dbReference type="SMART" id="SM00066">
    <property type="entry name" value="GAL4"/>
    <property type="match status" value="1"/>
</dbReference>
<evidence type="ECO:0000256" key="2">
    <source>
        <dbReference type="ARBA" id="ARBA00023242"/>
    </source>
</evidence>
<comment type="caution">
    <text evidence="5">The sequence shown here is derived from an EMBL/GenBank/DDBJ whole genome shotgun (WGS) entry which is preliminary data.</text>
</comment>
<name>A0A370TBU9_9HELO</name>
<dbReference type="Pfam" id="PF04082">
    <property type="entry name" value="Fungal_trans"/>
    <property type="match status" value="1"/>
</dbReference>
<gene>
    <name evidence="5" type="ORF">BP5553_09715</name>
</gene>
<feature type="domain" description="Zn(2)-C6 fungal-type" evidence="4">
    <location>
        <begin position="110"/>
        <end position="139"/>
    </location>
</feature>
<dbReference type="AlphaFoldDB" id="A0A370TBU9"/>
<dbReference type="InterPro" id="IPR053230">
    <property type="entry name" value="Trans_reg_galc"/>
</dbReference>
<dbReference type="InterPro" id="IPR036864">
    <property type="entry name" value="Zn2-C6_fun-type_DNA-bd_sf"/>
</dbReference>
<evidence type="ECO:0000313" key="5">
    <source>
        <dbReference type="EMBL" id="RDL31506.1"/>
    </source>
</evidence>
<dbReference type="Gene3D" id="4.10.240.10">
    <property type="entry name" value="Zn(2)-C6 fungal-type DNA-binding domain"/>
    <property type="match status" value="1"/>
</dbReference>
<dbReference type="EMBL" id="NPIC01000012">
    <property type="protein sequence ID" value="RDL31506.1"/>
    <property type="molecule type" value="Genomic_DNA"/>
</dbReference>
<sequence>MPKRGRGAKRPGGKNGDGDNGKGGAGAGVSPGQETSLPNLASPASASREPSFASTHSPQSWQHMSSSSSSHQQAQQPQPPPGKVAIPALRSPWGTDPWNKGPKKIKTPHACDNCRKAKAGCTGELPCLRCKNTHVPCVYNEGKRDRDRLQLSRLNHETEMLSQRNAEITEALYRIQLDQRMTGDDIRAEIKSILDRGPTKMPPNQSQSRKRERASEQTKPRVQEDDNDRDDSTEIGSTGSMDFVSMDMDRDDIRPTGHLGKPSSVALAQRTAEECQKAINEADLRLKNDSYVSSSYHTKESDINPIDTSKINRPESTDLSWDDMIFLGTLNIIFAISSYYAHLKKSEHRGPHYDHLIYVARAKMLCMDQGLLYEDQGVTTICATGLLSLYYVATSRLNRAWTLCGLVIRNSLTLGLHVRSEADDLAAVEKEHRVRVWWALYSLECLLNELTGRPTCISDRDISTPLPINVSEDDFHFGQALYDKVPDASHPGKANVHDSYSTRVSSRDTPLMDTDISQSSTYLFPIANLPLTSSTYFIYRTQLSIISHQIFTQLYSPATVKLKWFDIQETIRIIDRRLQTWQESLPEQLDVDFETFTAPDWDDPYLIQRIGLAILLMSSRMILFRPCLCRFDMCLRNQSEKSKDFNQDAAETCIRSARRMISLLSWSATSADKLYAITPWWTTLHYLCEALSVLMLEMAFKLQHMPNDAAYVLDDAKRGVSWLSMMAEQSISARKAWEIFDKLIRLVAPLIHWSVFDLPTEAPVPPGYNWRGSHLAGQMLPPLSSPPLPNPPHVQNHPPEQLSQMNIQRHQNTQVSMMSPGSITAAWTAQPPSFQPFADTGGYEQYGYLANPLDHVEALNRFSMISQLHGSFDEPWMHILEPPNLESSDIESSNIDPALRTYGNPGFRGVQEPQGAEEDGMEFLSRAYMNGVDR</sequence>
<dbReference type="SMART" id="SM00906">
    <property type="entry name" value="Fungal_trans"/>
    <property type="match status" value="1"/>
</dbReference>
<dbReference type="RefSeq" id="XP_031865637.1">
    <property type="nucleotide sequence ID" value="XM_032018338.1"/>
</dbReference>
<keyword evidence="1" id="KW-0479">Metal-binding</keyword>
<dbReference type="PROSITE" id="PS00463">
    <property type="entry name" value="ZN2_CY6_FUNGAL_1"/>
    <property type="match status" value="1"/>
</dbReference>
<dbReference type="OrthoDB" id="5296287at2759"/>
<protein>
    <recommendedName>
        <fullName evidence="4">Zn(2)-C6 fungal-type domain-containing protein</fullName>
    </recommendedName>
</protein>
<evidence type="ECO:0000256" key="1">
    <source>
        <dbReference type="ARBA" id="ARBA00022723"/>
    </source>
</evidence>
<feature type="compositionally biased region" description="Low complexity" evidence="3">
    <location>
        <begin position="56"/>
        <end position="76"/>
    </location>
</feature>
<dbReference type="CDD" id="cd00067">
    <property type="entry name" value="GAL4"/>
    <property type="match status" value="1"/>
</dbReference>
<evidence type="ECO:0000256" key="3">
    <source>
        <dbReference type="SAM" id="MobiDB-lite"/>
    </source>
</evidence>
<dbReference type="InterPro" id="IPR007219">
    <property type="entry name" value="XnlR_reg_dom"/>
</dbReference>
<dbReference type="SUPFAM" id="SSF57701">
    <property type="entry name" value="Zn2/Cys6 DNA-binding domain"/>
    <property type="match status" value="1"/>
</dbReference>
<feature type="compositionally biased region" description="Basic and acidic residues" evidence="3">
    <location>
        <begin position="213"/>
        <end position="224"/>
    </location>
</feature>
<evidence type="ECO:0000313" key="6">
    <source>
        <dbReference type="Proteomes" id="UP000254866"/>
    </source>
</evidence>